<dbReference type="HAMAP" id="MF_00772">
    <property type="entry name" value="OGT"/>
    <property type="match status" value="1"/>
</dbReference>
<dbReference type="FunFam" id="1.10.10.10:FF:000214">
    <property type="entry name" value="Methylated-DNA--protein-cysteine methyltransferase"/>
    <property type="match status" value="1"/>
</dbReference>
<feature type="domain" description="Methylated-DNA-[protein]-cysteine S-methyltransferase DNA binding" evidence="10">
    <location>
        <begin position="84"/>
        <end position="164"/>
    </location>
</feature>
<evidence type="ECO:0000259" key="10">
    <source>
        <dbReference type="Pfam" id="PF01035"/>
    </source>
</evidence>
<evidence type="ECO:0000256" key="4">
    <source>
        <dbReference type="ARBA" id="ARBA00022603"/>
    </source>
</evidence>
<comment type="caution">
    <text evidence="12">The sequence shown here is derived from an EMBL/GenBank/DDBJ whole genome shotgun (WGS) entry which is preliminary data.</text>
</comment>
<dbReference type="EMBL" id="LOEE01000003">
    <property type="protein sequence ID" value="KXG78929.1"/>
    <property type="molecule type" value="Genomic_DNA"/>
</dbReference>
<dbReference type="SUPFAM" id="SSF53155">
    <property type="entry name" value="Methylated DNA-protein cysteine methyltransferase domain"/>
    <property type="match status" value="1"/>
</dbReference>
<dbReference type="GO" id="GO:0006307">
    <property type="term" value="P:DNA alkylation repair"/>
    <property type="evidence" value="ECO:0007669"/>
    <property type="project" value="UniProtKB-UniRule"/>
</dbReference>
<comment type="catalytic activity">
    <reaction evidence="1 9">
        <text>a 4-O-methyl-thymidine in DNA + L-cysteinyl-[protein] = a thymidine in DNA + S-methyl-L-cysteinyl-[protein]</text>
        <dbReference type="Rhea" id="RHEA:53428"/>
        <dbReference type="Rhea" id="RHEA-COMP:10131"/>
        <dbReference type="Rhea" id="RHEA-COMP:10132"/>
        <dbReference type="Rhea" id="RHEA-COMP:13555"/>
        <dbReference type="Rhea" id="RHEA-COMP:13556"/>
        <dbReference type="ChEBI" id="CHEBI:29950"/>
        <dbReference type="ChEBI" id="CHEBI:82612"/>
        <dbReference type="ChEBI" id="CHEBI:137386"/>
        <dbReference type="ChEBI" id="CHEBI:137387"/>
        <dbReference type="EC" id="2.1.1.63"/>
    </reaction>
</comment>
<organism evidence="12 13">
    <name type="scientific">Thermotalea metallivorans</name>
    <dbReference type="NCBI Taxonomy" id="520762"/>
    <lineage>
        <taxon>Bacteria</taxon>
        <taxon>Bacillati</taxon>
        <taxon>Bacillota</taxon>
        <taxon>Clostridia</taxon>
        <taxon>Peptostreptococcales</taxon>
        <taxon>Thermotaleaceae</taxon>
        <taxon>Thermotalea</taxon>
    </lineage>
</organism>
<dbReference type="Proteomes" id="UP000070456">
    <property type="component" value="Unassembled WGS sequence"/>
</dbReference>
<dbReference type="Gene3D" id="1.10.10.10">
    <property type="entry name" value="Winged helix-like DNA-binding domain superfamily/Winged helix DNA-binding domain"/>
    <property type="match status" value="1"/>
</dbReference>
<sequence>MEKAYYARFMTNLGEMYIASSNRGVCKLKLEGEATKDFFDWLGMHFEEIKEDVEKNQEAIGQIVAYARGNLREFDVKLHCIGTPFQKKVWQALCSVPYGQVASYKDIAIKVGTPKGFRAVGMANNRNNIPIIVPCHRIIGHDGGLVGYGGGLDMKVKLLQLEGIGINGGKVATR</sequence>
<dbReference type="PANTHER" id="PTHR10815:SF5">
    <property type="entry name" value="METHYLATED-DNA--PROTEIN-CYSTEINE METHYLTRANSFERASE"/>
    <property type="match status" value="1"/>
</dbReference>
<reference evidence="12 13" key="1">
    <citation type="submission" date="2015-12" db="EMBL/GenBank/DDBJ databases">
        <title>Draft genome sequence of the thermoanaerobe Thermotalea metallivorans, an isolate from the runoff channel of the Great Artesian Basin, Australia.</title>
        <authorList>
            <person name="Patel B.K."/>
        </authorList>
    </citation>
    <scope>NUCLEOTIDE SEQUENCE [LARGE SCALE GENOMIC DNA]</scope>
    <source>
        <strain evidence="12 13">B2-1</strain>
    </source>
</reference>
<keyword evidence="5 9" id="KW-0808">Transferase</keyword>
<dbReference type="Pfam" id="PF01035">
    <property type="entry name" value="DNA_binding_1"/>
    <property type="match status" value="1"/>
</dbReference>
<evidence type="ECO:0000259" key="11">
    <source>
        <dbReference type="Pfam" id="PF02870"/>
    </source>
</evidence>
<dbReference type="PATRIC" id="fig|520762.4.peg.100"/>
<feature type="active site" description="Nucleophile; methyl group acceptor" evidence="9">
    <location>
        <position position="135"/>
    </location>
</feature>
<comment type="miscellaneous">
    <text evidence="9">This enzyme catalyzes only one turnover and therefore is not strictly catalytic. According to one definition, an enzyme is a biocatalyst that acts repeatedly and over many reaction cycles.</text>
</comment>
<dbReference type="Pfam" id="PF02870">
    <property type="entry name" value="Methyltransf_1N"/>
    <property type="match status" value="1"/>
</dbReference>
<keyword evidence="7 9" id="KW-0234">DNA repair</keyword>
<protein>
    <recommendedName>
        <fullName evidence="9">Methylated-DNA--protein-cysteine methyltransferase</fullName>
        <ecNumber evidence="9">2.1.1.63</ecNumber>
    </recommendedName>
    <alternativeName>
        <fullName evidence="9">6-O-methylguanine-DNA methyltransferase</fullName>
        <shortName evidence="9">MGMT</shortName>
    </alternativeName>
    <alternativeName>
        <fullName evidence="9">O-6-methylguanine-DNA-alkyltransferase</fullName>
    </alternativeName>
</protein>
<gene>
    <name evidence="12" type="primary">ogt</name>
    <name evidence="12" type="ORF">AN619_00880</name>
</gene>
<evidence type="ECO:0000256" key="5">
    <source>
        <dbReference type="ARBA" id="ARBA00022679"/>
    </source>
</evidence>
<dbReference type="InterPro" id="IPR008332">
    <property type="entry name" value="MethylG_MeTrfase_N"/>
</dbReference>
<keyword evidence="3 9" id="KW-0963">Cytoplasm</keyword>
<dbReference type="AlphaFoldDB" id="A0A140LEF4"/>
<evidence type="ECO:0000256" key="7">
    <source>
        <dbReference type="ARBA" id="ARBA00023204"/>
    </source>
</evidence>
<evidence type="ECO:0000256" key="8">
    <source>
        <dbReference type="ARBA" id="ARBA00049348"/>
    </source>
</evidence>
<dbReference type="PANTHER" id="PTHR10815">
    <property type="entry name" value="METHYLATED-DNA--PROTEIN-CYSTEINE METHYLTRANSFERASE"/>
    <property type="match status" value="1"/>
</dbReference>
<evidence type="ECO:0000256" key="2">
    <source>
        <dbReference type="ARBA" id="ARBA00008711"/>
    </source>
</evidence>
<comment type="function">
    <text evidence="9">Involved in the cellular defense against the biological effects of O6-methylguanine (O6-MeG) and O4-methylthymine (O4-MeT) in DNA. Repairs the methylated nucleobase in DNA by stoichiometrically transferring the methyl group to a cysteine residue in the enzyme. This is a suicide reaction: the enzyme is irreversibly inactivated.</text>
</comment>
<dbReference type="InterPro" id="IPR001497">
    <property type="entry name" value="MethylDNA_cys_MeTrfase_AS"/>
</dbReference>
<feature type="domain" description="Methylguanine DNA methyltransferase ribonuclease-like" evidence="11">
    <location>
        <begin position="5"/>
        <end position="78"/>
    </location>
</feature>
<dbReference type="RefSeq" id="WP_068553971.1">
    <property type="nucleotide sequence ID" value="NZ_LOEE01000003.1"/>
</dbReference>
<dbReference type="InterPro" id="IPR023546">
    <property type="entry name" value="MGMT"/>
</dbReference>
<dbReference type="GO" id="GO:0003908">
    <property type="term" value="F:methylated-DNA-[protein]-cysteine S-methyltransferase activity"/>
    <property type="evidence" value="ECO:0007669"/>
    <property type="project" value="UniProtKB-UniRule"/>
</dbReference>
<evidence type="ECO:0000256" key="9">
    <source>
        <dbReference type="HAMAP-Rule" id="MF_00772"/>
    </source>
</evidence>
<evidence type="ECO:0000256" key="1">
    <source>
        <dbReference type="ARBA" id="ARBA00001286"/>
    </source>
</evidence>
<dbReference type="InterPro" id="IPR036631">
    <property type="entry name" value="MGMT_N_sf"/>
</dbReference>
<dbReference type="STRING" id="520762.AN619_00880"/>
<comment type="subcellular location">
    <subcellularLocation>
        <location evidence="9">Cytoplasm</location>
    </subcellularLocation>
</comment>
<accession>A0A140LEF4</accession>
<dbReference type="InterPro" id="IPR036217">
    <property type="entry name" value="MethylDNA_cys_MeTrfase_DNAb"/>
</dbReference>
<dbReference type="GO" id="GO:0005737">
    <property type="term" value="C:cytoplasm"/>
    <property type="evidence" value="ECO:0007669"/>
    <property type="project" value="UniProtKB-SubCell"/>
</dbReference>
<dbReference type="NCBIfam" id="TIGR00589">
    <property type="entry name" value="ogt"/>
    <property type="match status" value="1"/>
</dbReference>
<dbReference type="PROSITE" id="PS00374">
    <property type="entry name" value="MGMT"/>
    <property type="match status" value="1"/>
</dbReference>
<dbReference type="SUPFAM" id="SSF46767">
    <property type="entry name" value="Methylated DNA-protein cysteine methyltransferase, C-terminal domain"/>
    <property type="match status" value="1"/>
</dbReference>
<evidence type="ECO:0000256" key="6">
    <source>
        <dbReference type="ARBA" id="ARBA00022763"/>
    </source>
</evidence>
<proteinExistence type="inferred from homology"/>
<dbReference type="Gene3D" id="3.30.160.70">
    <property type="entry name" value="Methylated DNA-protein cysteine methyltransferase domain"/>
    <property type="match status" value="1"/>
</dbReference>
<name>A0A140LEF4_9FIRM</name>
<dbReference type="EC" id="2.1.1.63" evidence="9"/>
<evidence type="ECO:0000256" key="3">
    <source>
        <dbReference type="ARBA" id="ARBA00022490"/>
    </source>
</evidence>
<dbReference type="CDD" id="cd06445">
    <property type="entry name" value="ATase"/>
    <property type="match status" value="1"/>
</dbReference>
<comment type="catalytic activity">
    <reaction evidence="8 9">
        <text>a 6-O-methyl-2'-deoxyguanosine in DNA + L-cysteinyl-[protein] = S-methyl-L-cysteinyl-[protein] + a 2'-deoxyguanosine in DNA</text>
        <dbReference type="Rhea" id="RHEA:24000"/>
        <dbReference type="Rhea" id="RHEA-COMP:10131"/>
        <dbReference type="Rhea" id="RHEA-COMP:10132"/>
        <dbReference type="Rhea" id="RHEA-COMP:11367"/>
        <dbReference type="Rhea" id="RHEA-COMP:11368"/>
        <dbReference type="ChEBI" id="CHEBI:29950"/>
        <dbReference type="ChEBI" id="CHEBI:82612"/>
        <dbReference type="ChEBI" id="CHEBI:85445"/>
        <dbReference type="ChEBI" id="CHEBI:85448"/>
        <dbReference type="EC" id="2.1.1.63"/>
    </reaction>
</comment>
<keyword evidence="6 9" id="KW-0227">DNA damage</keyword>
<dbReference type="InterPro" id="IPR036388">
    <property type="entry name" value="WH-like_DNA-bd_sf"/>
</dbReference>
<keyword evidence="13" id="KW-1185">Reference proteome</keyword>
<keyword evidence="4 9" id="KW-0489">Methyltransferase</keyword>
<evidence type="ECO:0000313" key="12">
    <source>
        <dbReference type="EMBL" id="KXG78929.1"/>
    </source>
</evidence>
<comment type="similarity">
    <text evidence="2 9">Belongs to the MGMT family.</text>
</comment>
<evidence type="ECO:0000313" key="13">
    <source>
        <dbReference type="Proteomes" id="UP000070456"/>
    </source>
</evidence>
<dbReference type="GO" id="GO:0032259">
    <property type="term" value="P:methylation"/>
    <property type="evidence" value="ECO:0007669"/>
    <property type="project" value="UniProtKB-KW"/>
</dbReference>
<dbReference type="InterPro" id="IPR014048">
    <property type="entry name" value="MethylDNA_cys_MeTrfase_DNA-bd"/>
</dbReference>